<gene>
    <name evidence="5" type="primary">RBM43</name>
</gene>
<evidence type="ECO:0000256" key="2">
    <source>
        <dbReference type="SAM" id="MobiDB-lite"/>
    </source>
</evidence>
<dbReference type="InterPro" id="IPR000504">
    <property type="entry name" value="RRM_dom"/>
</dbReference>
<evidence type="ECO:0000259" key="3">
    <source>
        <dbReference type="PROSITE" id="PS50102"/>
    </source>
</evidence>
<dbReference type="PROSITE" id="PS50102">
    <property type="entry name" value="RRM"/>
    <property type="match status" value="1"/>
</dbReference>
<proteinExistence type="predicted"/>
<dbReference type="SUPFAM" id="SSF54928">
    <property type="entry name" value="RNA-binding domain, RBD"/>
    <property type="match status" value="1"/>
</dbReference>
<dbReference type="InterPro" id="IPR035979">
    <property type="entry name" value="RBD_domain_sf"/>
</dbReference>
<dbReference type="Gene3D" id="3.30.70.330">
    <property type="match status" value="1"/>
</dbReference>
<accession>A0A9B0T9G2</accession>
<feature type="domain" description="RRM" evidence="3">
    <location>
        <begin position="37"/>
        <end position="117"/>
    </location>
</feature>
<dbReference type="PANTHER" id="PTHR15225">
    <property type="entry name" value="INTERFERON-INDUCED PROTEIN 35/NMI N-MYC/STAT INTERACTING PROTEIN"/>
    <property type="match status" value="1"/>
</dbReference>
<protein>
    <submittedName>
        <fullName evidence="5">RNA-binding protein 43</fullName>
    </submittedName>
</protein>
<keyword evidence="1" id="KW-0694">RNA-binding</keyword>
<dbReference type="PANTHER" id="PTHR15225:SF8">
    <property type="entry name" value="RNA-BINDING PROTEIN 43"/>
    <property type="match status" value="1"/>
</dbReference>
<sequence>MVSIFYTILNKLWTFNTSKDMNTASISNVMGSEASERTIVVAGLPIGCFSDQTVAILVKIHFQDIKNGGGDVEAVIYPTRTKGVAYVTFKEKQVAEDVIRKEKHHLGKTLRAQLTVSCFSEKVFCAVSAILDLSVFQSQVILENLTRDLKKKIPTLCFSPLQPNGRISVQGSFLAIKRLREILLLKARSLIERKRTIISEGKKGSDESPKRHVQRSSNSMESLRTSVHETAGSEETLVLDTDVFLYLKQKCVCYKNTLKKFNVLCQETVDGDISTICLKNAQGGSQPNNVKHVKHLIEEYSHCLQFELRKETFVLEGKENREKRAIKLACEQQRSRYLQVLVNFYRTHIDIIGTSSDTYLFKEQVMKLIGRKVSL</sequence>
<evidence type="ECO:0000313" key="5">
    <source>
        <dbReference type="RefSeq" id="XP_006834658.1"/>
    </source>
</evidence>
<dbReference type="OrthoDB" id="9948435at2759"/>
<organism evidence="4 5">
    <name type="scientific">Chrysochloris asiatica</name>
    <name type="common">Cape golden mole</name>
    <dbReference type="NCBI Taxonomy" id="185453"/>
    <lineage>
        <taxon>Eukaryota</taxon>
        <taxon>Metazoa</taxon>
        <taxon>Chordata</taxon>
        <taxon>Craniata</taxon>
        <taxon>Vertebrata</taxon>
        <taxon>Euteleostomi</taxon>
        <taxon>Mammalia</taxon>
        <taxon>Eutheria</taxon>
        <taxon>Afrotheria</taxon>
        <taxon>Chrysochloridae</taxon>
        <taxon>Chrysochlorinae</taxon>
        <taxon>Chrysochloris</taxon>
    </lineage>
</organism>
<dbReference type="GeneID" id="102842791"/>
<reference evidence="5" key="1">
    <citation type="submission" date="2025-08" db="UniProtKB">
        <authorList>
            <consortium name="RefSeq"/>
        </authorList>
    </citation>
    <scope>IDENTIFICATION</scope>
    <source>
        <tissue evidence="5">Spleen</tissue>
    </source>
</reference>
<dbReference type="AlphaFoldDB" id="A0A9B0T9G2"/>
<dbReference type="RefSeq" id="XP_006834658.1">
    <property type="nucleotide sequence ID" value="XM_006834595.1"/>
</dbReference>
<dbReference type="Pfam" id="PF23085">
    <property type="entry name" value="RRM_PARP14_3"/>
    <property type="match status" value="1"/>
</dbReference>
<feature type="region of interest" description="Disordered" evidence="2">
    <location>
        <begin position="201"/>
        <end position="223"/>
    </location>
</feature>
<evidence type="ECO:0000256" key="1">
    <source>
        <dbReference type="PROSITE-ProRule" id="PRU00176"/>
    </source>
</evidence>
<dbReference type="GO" id="GO:0003723">
    <property type="term" value="F:RNA binding"/>
    <property type="evidence" value="ECO:0007669"/>
    <property type="project" value="UniProtKB-UniRule"/>
</dbReference>
<keyword evidence="4" id="KW-1185">Reference proteome</keyword>
<name>A0A9B0T9G2_CHRAS</name>
<feature type="compositionally biased region" description="Basic and acidic residues" evidence="2">
    <location>
        <begin position="201"/>
        <end position="210"/>
    </location>
</feature>
<evidence type="ECO:0000313" key="4">
    <source>
        <dbReference type="Proteomes" id="UP000504623"/>
    </source>
</evidence>
<dbReference type="Proteomes" id="UP000504623">
    <property type="component" value="Unplaced"/>
</dbReference>
<dbReference type="CTD" id="375287"/>
<dbReference type="InterPro" id="IPR012677">
    <property type="entry name" value="Nucleotide-bd_a/b_plait_sf"/>
</dbReference>